<proteinExistence type="predicted"/>
<dbReference type="EMBL" id="VSSQ01010381">
    <property type="protein sequence ID" value="MPM44183.1"/>
    <property type="molecule type" value="Genomic_DNA"/>
</dbReference>
<sequence>MPAQPLPAFICLGYHHHGIPTDECRNIASNKRIFGWDDSRVVYGCIYIRADHPGRGDNPFASSGLGKLRKQIISLLIAFFLNYTF</sequence>
<gene>
    <name evidence="1" type="ORF">SDC9_90861</name>
</gene>
<dbReference type="AlphaFoldDB" id="A0A645A003"/>
<organism evidence="1">
    <name type="scientific">bioreactor metagenome</name>
    <dbReference type="NCBI Taxonomy" id="1076179"/>
    <lineage>
        <taxon>unclassified sequences</taxon>
        <taxon>metagenomes</taxon>
        <taxon>ecological metagenomes</taxon>
    </lineage>
</organism>
<protein>
    <submittedName>
        <fullName evidence="1">Uncharacterized protein</fullName>
    </submittedName>
</protein>
<reference evidence="1" key="1">
    <citation type="submission" date="2019-08" db="EMBL/GenBank/DDBJ databases">
        <authorList>
            <person name="Kucharzyk K."/>
            <person name="Murdoch R.W."/>
            <person name="Higgins S."/>
            <person name="Loffler F."/>
        </authorList>
    </citation>
    <scope>NUCLEOTIDE SEQUENCE</scope>
</reference>
<accession>A0A645A003</accession>
<evidence type="ECO:0000313" key="1">
    <source>
        <dbReference type="EMBL" id="MPM44183.1"/>
    </source>
</evidence>
<comment type="caution">
    <text evidence="1">The sequence shown here is derived from an EMBL/GenBank/DDBJ whole genome shotgun (WGS) entry which is preliminary data.</text>
</comment>
<name>A0A645A003_9ZZZZ</name>